<dbReference type="AlphaFoldDB" id="A0AAX2ABS2"/>
<dbReference type="RefSeq" id="WP_114843354.1">
    <property type="nucleotide sequence ID" value="NZ_CP031220.1"/>
</dbReference>
<dbReference type="Proteomes" id="UP000290092">
    <property type="component" value="Unassembled WGS sequence"/>
</dbReference>
<sequence length="70" mass="8218">MKTLIAYTNENTIENFLEKNDEIVSVEKGNFEHWGKKWKIKTTFKSSKKTNRICADYNLGVTENNTFIKD</sequence>
<evidence type="ECO:0000313" key="2">
    <source>
        <dbReference type="Proteomes" id="UP000290092"/>
    </source>
</evidence>
<protein>
    <submittedName>
        <fullName evidence="1">Uncharacterized protein</fullName>
    </submittedName>
</protein>
<dbReference type="EMBL" id="NXID01000066">
    <property type="protein sequence ID" value="RXK12991.1"/>
    <property type="molecule type" value="Genomic_DNA"/>
</dbReference>
<organism evidence="1 2">
    <name type="scientific">Malaciobacter mytili LMG 24559</name>
    <dbReference type="NCBI Taxonomy" id="1032238"/>
    <lineage>
        <taxon>Bacteria</taxon>
        <taxon>Pseudomonadati</taxon>
        <taxon>Campylobacterota</taxon>
        <taxon>Epsilonproteobacteria</taxon>
        <taxon>Campylobacterales</taxon>
        <taxon>Arcobacteraceae</taxon>
        <taxon>Malaciobacter</taxon>
    </lineage>
</organism>
<proteinExistence type="predicted"/>
<keyword evidence="2" id="KW-1185">Reference proteome</keyword>
<evidence type="ECO:0000313" key="1">
    <source>
        <dbReference type="EMBL" id="RXK12991.1"/>
    </source>
</evidence>
<comment type="caution">
    <text evidence="1">The sequence shown here is derived from an EMBL/GenBank/DDBJ whole genome shotgun (WGS) entry which is preliminary data.</text>
</comment>
<gene>
    <name evidence="1" type="ORF">CP985_13630</name>
</gene>
<dbReference type="KEGG" id="amyt:AMYT_a0148"/>
<accession>A0AAX2ABS2</accession>
<reference evidence="1 2" key="1">
    <citation type="submission" date="2017-09" db="EMBL/GenBank/DDBJ databases">
        <title>Genomics of the genus Arcobacter.</title>
        <authorList>
            <person name="Perez-Cataluna A."/>
            <person name="Figueras M.J."/>
            <person name="Salas-Masso N."/>
        </authorList>
    </citation>
    <scope>NUCLEOTIDE SEQUENCE [LARGE SCALE GENOMIC DNA]</scope>
    <source>
        <strain evidence="1 2">CECT 7386</strain>
    </source>
</reference>
<name>A0AAX2ABS2_9BACT</name>